<dbReference type="InterPro" id="IPR008928">
    <property type="entry name" value="6-hairpin_glycosidase_sf"/>
</dbReference>
<dbReference type="Gene3D" id="1.50.10.10">
    <property type="match status" value="1"/>
</dbReference>
<accession>A0A178ILR1</accession>
<dbReference type="STRING" id="1184151.AW736_06225"/>
<dbReference type="AlphaFoldDB" id="A0A178ILR1"/>
<dbReference type="GO" id="GO:0005975">
    <property type="term" value="P:carbohydrate metabolic process"/>
    <property type="evidence" value="ECO:0007669"/>
    <property type="project" value="InterPro"/>
</dbReference>
<feature type="chain" id="PRO_5008089079" description="Cellulase Ig-like domain-containing protein" evidence="1">
    <location>
        <begin position="28"/>
        <end position="753"/>
    </location>
</feature>
<organism evidence="2 3">
    <name type="scientific">Termitidicoccus mucosus</name>
    <dbReference type="NCBI Taxonomy" id="1184151"/>
    <lineage>
        <taxon>Bacteria</taxon>
        <taxon>Pseudomonadati</taxon>
        <taxon>Verrucomicrobiota</taxon>
        <taxon>Opitutia</taxon>
        <taxon>Opitutales</taxon>
        <taxon>Opitutaceae</taxon>
        <taxon>Termitidicoccus</taxon>
    </lineage>
</organism>
<dbReference type="Proteomes" id="UP000078486">
    <property type="component" value="Unassembled WGS sequence"/>
</dbReference>
<gene>
    <name evidence="2" type="ORF">AW736_06225</name>
</gene>
<comment type="caution">
    <text evidence="2">The sequence shown here is derived from an EMBL/GenBank/DDBJ whole genome shotgun (WGS) entry which is preliminary data.</text>
</comment>
<keyword evidence="1" id="KW-0732">Signal</keyword>
<feature type="signal peptide" evidence="1">
    <location>
        <begin position="1"/>
        <end position="27"/>
    </location>
</feature>
<sequence>MDCIPAIFSPKIGFLACALIFLPDVFAGASPASTPVKVSALKNAAGTLGLSASNAGEPASVSQPAPLRVSLWNGRPDAAPVTLQGGYTSLRETAAGDWLGAGSLRVADGVTLEFTDRWDAAQNTLRLRREICVRGNASGGFTSVATFRVADARPWPEMEWFVPGMIYGNFDHMRPNSFGAGNYYKPGDYTVWIREDRMPAPLLAARLPSGASMAVLNSAPDGATTAAEGQGFSREPMADARFRFGAILAEERPDGTSLGYAFPGSEGTLSYGRKTGAGPETAQQWRHRFHPLTDGFVQRYEVSFRLGAAADTNDLVARSWRWAWDTLKPQVNPQPIETLRRCMVDVLEENFIEVEDRAGVQFLALAAPGGKPHPNPKTILGFTGYALGSAEMMLVEANREPASKRGRQLRADAEKAIASFLRRPIAPPVDEGFLLKTGGPALSTWPAAKKVTENQPIYLRSFCDDMKSLMRAYEREARAGRPRPEWLAWVRQFGDWLLTQEQPGGGFPRSWRALSGKLLDASATGTFNAVPFYTQLYRITGYKPYLDAAVRAGEFAWGTGHARARFTGGTIDNPDVIDKEAATLSLEGYLALHDATRDKKWLDRARAAADAAETWMYIWNIPMPADADGEKLHWKRGQSTVGIQLIATGHSLNDAYMCWDVESYARLARETGDPHYMEVARILLHNTKAMVGRPGDLRGTRGPGWQQEHWCFTLPRGLGRHREWLPWVTVSHLRGINDLMDYDPELYKQLAAQ</sequence>
<dbReference type="EMBL" id="LRRQ01000048">
    <property type="protein sequence ID" value="OAM90780.1"/>
    <property type="molecule type" value="Genomic_DNA"/>
</dbReference>
<reference evidence="2 3" key="1">
    <citation type="submission" date="2016-01" db="EMBL/GenBank/DDBJ databases">
        <title>High potential of lignocellulose degradation of a new Verrucomicrobia species.</title>
        <authorList>
            <person name="Wang Y."/>
            <person name="Shi Y."/>
            <person name="Qiu Z."/>
            <person name="Liu S."/>
            <person name="Yang H."/>
        </authorList>
    </citation>
    <scope>NUCLEOTIDE SEQUENCE [LARGE SCALE GENOMIC DNA]</scope>
    <source>
        <strain evidence="2 3">TSB47</strain>
    </source>
</reference>
<dbReference type="SUPFAM" id="SSF48208">
    <property type="entry name" value="Six-hairpin glycosidases"/>
    <property type="match status" value="1"/>
</dbReference>
<evidence type="ECO:0008006" key="4">
    <source>
        <dbReference type="Google" id="ProtNLM"/>
    </source>
</evidence>
<evidence type="ECO:0000313" key="2">
    <source>
        <dbReference type="EMBL" id="OAM90780.1"/>
    </source>
</evidence>
<keyword evidence="3" id="KW-1185">Reference proteome</keyword>
<evidence type="ECO:0000256" key="1">
    <source>
        <dbReference type="SAM" id="SignalP"/>
    </source>
</evidence>
<evidence type="ECO:0000313" key="3">
    <source>
        <dbReference type="Proteomes" id="UP000078486"/>
    </source>
</evidence>
<name>A0A178ILR1_9BACT</name>
<proteinExistence type="predicted"/>
<dbReference type="InterPro" id="IPR012341">
    <property type="entry name" value="6hp_glycosidase-like_sf"/>
</dbReference>
<protein>
    <recommendedName>
        <fullName evidence="4">Cellulase Ig-like domain-containing protein</fullName>
    </recommendedName>
</protein>